<comment type="subcellular location">
    <subcellularLocation>
        <location evidence="2">Cytoplasmic vesicle</location>
        <location evidence="2">Secretory vesicle</location>
        <location evidence="2">Synaptic vesicle membrane</location>
        <topology evidence="2">Multi-pass membrane protein</topology>
    </subcellularLocation>
    <subcellularLocation>
        <location evidence="1">Early endosome membrane</location>
    </subcellularLocation>
</comment>
<feature type="transmembrane region" description="Helical" evidence="11">
    <location>
        <begin position="52"/>
        <end position="73"/>
    </location>
</feature>
<evidence type="ECO:0000313" key="13">
    <source>
        <dbReference type="Proteomes" id="UP001142055"/>
    </source>
</evidence>
<feature type="transmembrane region" description="Helical" evidence="11">
    <location>
        <begin position="80"/>
        <end position="102"/>
    </location>
</feature>
<dbReference type="InterPro" id="IPR026765">
    <property type="entry name" value="Tmem163"/>
</dbReference>
<keyword evidence="6" id="KW-0862">Zinc</keyword>
<evidence type="ECO:0000256" key="10">
    <source>
        <dbReference type="ARBA" id="ARBA00023329"/>
    </source>
</evidence>
<keyword evidence="4 11" id="KW-0812">Transmembrane</keyword>
<evidence type="ECO:0000256" key="7">
    <source>
        <dbReference type="ARBA" id="ARBA00022989"/>
    </source>
</evidence>
<evidence type="ECO:0000256" key="9">
    <source>
        <dbReference type="ARBA" id="ARBA00023136"/>
    </source>
</evidence>
<keyword evidence="10" id="KW-0968">Cytoplasmic vesicle</keyword>
<evidence type="ECO:0000313" key="12">
    <source>
        <dbReference type="EMBL" id="KAJ6221915.1"/>
    </source>
</evidence>
<keyword evidence="13" id="KW-1185">Reference proteome</keyword>
<dbReference type="GO" id="GO:0030672">
    <property type="term" value="C:synaptic vesicle membrane"/>
    <property type="evidence" value="ECO:0007669"/>
    <property type="project" value="UniProtKB-SubCell"/>
</dbReference>
<dbReference type="Proteomes" id="UP001142055">
    <property type="component" value="Chromosome 1"/>
</dbReference>
<dbReference type="AlphaFoldDB" id="A0A9Q0MDT9"/>
<reference evidence="12" key="1">
    <citation type="submission" date="2022-12" db="EMBL/GenBank/DDBJ databases">
        <title>Genome assemblies of Blomia tropicalis.</title>
        <authorList>
            <person name="Cui Y."/>
        </authorList>
    </citation>
    <scope>NUCLEOTIDE SEQUENCE</scope>
    <source>
        <tissue evidence="12">Adult mites</tissue>
    </source>
</reference>
<evidence type="ECO:0000256" key="3">
    <source>
        <dbReference type="ARBA" id="ARBA00008731"/>
    </source>
</evidence>
<name>A0A9Q0MDT9_BLOTA</name>
<evidence type="ECO:0000256" key="1">
    <source>
        <dbReference type="ARBA" id="ARBA00004146"/>
    </source>
</evidence>
<feature type="transmembrane region" description="Helical" evidence="11">
    <location>
        <begin position="167"/>
        <end position="186"/>
    </location>
</feature>
<dbReference type="SUPFAM" id="SSF161111">
    <property type="entry name" value="Cation efflux protein transmembrane domain-like"/>
    <property type="match status" value="1"/>
</dbReference>
<dbReference type="OMA" id="ILIWRFA"/>
<keyword evidence="7 11" id="KW-1133">Transmembrane helix</keyword>
<evidence type="ECO:0000256" key="6">
    <source>
        <dbReference type="ARBA" id="ARBA00022833"/>
    </source>
</evidence>
<comment type="similarity">
    <text evidence="3">Belongs to the TMEM163 family.</text>
</comment>
<evidence type="ECO:0000256" key="8">
    <source>
        <dbReference type="ARBA" id="ARBA00023018"/>
    </source>
</evidence>
<gene>
    <name evidence="12" type="ORF">RDWZM_000460</name>
</gene>
<organism evidence="12 13">
    <name type="scientific">Blomia tropicalis</name>
    <name type="common">Mite</name>
    <dbReference type="NCBI Taxonomy" id="40697"/>
    <lineage>
        <taxon>Eukaryota</taxon>
        <taxon>Metazoa</taxon>
        <taxon>Ecdysozoa</taxon>
        <taxon>Arthropoda</taxon>
        <taxon>Chelicerata</taxon>
        <taxon>Arachnida</taxon>
        <taxon>Acari</taxon>
        <taxon>Acariformes</taxon>
        <taxon>Sarcoptiformes</taxon>
        <taxon>Astigmata</taxon>
        <taxon>Glycyphagoidea</taxon>
        <taxon>Echimyopodidae</taxon>
        <taxon>Blomia</taxon>
    </lineage>
</organism>
<keyword evidence="5" id="KW-0967">Endosome</keyword>
<evidence type="ECO:0000256" key="5">
    <source>
        <dbReference type="ARBA" id="ARBA00022753"/>
    </source>
</evidence>
<dbReference type="GO" id="GO:0031901">
    <property type="term" value="C:early endosome membrane"/>
    <property type="evidence" value="ECO:0007669"/>
    <property type="project" value="UniProtKB-SubCell"/>
</dbReference>
<proteinExistence type="inferred from homology"/>
<dbReference type="EMBL" id="JAPWDV010000001">
    <property type="protein sequence ID" value="KAJ6221915.1"/>
    <property type="molecule type" value="Genomic_DNA"/>
</dbReference>
<evidence type="ECO:0000256" key="11">
    <source>
        <dbReference type="SAM" id="Phobius"/>
    </source>
</evidence>
<protein>
    <submittedName>
        <fullName evidence="12">Uncharacterized protein</fullName>
    </submittedName>
</protein>
<dbReference type="PANTHER" id="PTHR31937">
    <property type="entry name" value="TRANSMEMBRANE PROTEIN 163"/>
    <property type="match status" value="1"/>
</dbReference>
<keyword evidence="9 11" id="KW-0472">Membrane</keyword>
<comment type="caution">
    <text evidence="12">The sequence shown here is derived from an EMBL/GenBank/DDBJ whole genome shotgun (WGS) entry which is preliminary data.</text>
</comment>
<dbReference type="PANTHER" id="PTHR31937:SF2">
    <property type="entry name" value="TRANSMEMBRANE PROTEIN 163"/>
    <property type="match status" value="1"/>
</dbReference>
<evidence type="ECO:0000256" key="2">
    <source>
        <dbReference type="ARBA" id="ARBA00004644"/>
    </source>
</evidence>
<dbReference type="InterPro" id="IPR027469">
    <property type="entry name" value="Cation_efflux_TMD_sf"/>
</dbReference>
<feature type="transmembrane region" description="Helical" evidence="11">
    <location>
        <begin position="286"/>
        <end position="304"/>
    </location>
</feature>
<accession>A0A9Q0MDT9</accession>
<keyword evidence="8" id="KW-0770">Synapse</keyword>
<evidence type="ECO:0000256" key="4">
    <source>
        <dbReference type="ARBA" id="ARBA00022692"/>
    </source>
</evidence>
<sequence length="328" mass="37225">MIPQHQRNLLHQHQTLSLVQLTKQQRKQQIAANRRKNLSTTAVALYLLRFNVSLQIAVLAIIVNFALAIATFYNGLNALYCAFGMDCIIGVLTSAILIWRFASSKHDHLDTDQNVYLLHETRTIQTTRPSHRPNVQITCPQPNLVDILDSSIEHDPIDHARELWSTFWLGQVMIIAGLGIVIRTVVEIISHVMATAQDDLMKFDQLDYGFDLAVPQITIMEPLYTLAFISLMLNIVLMIFKIIVYIFLGSNSMLIEGINSFISSIFAFVTMISIRNTDSIQCLDQIVSIMFGIFLIIYGGYNMIHTIGETVYQMVKTNSNRAEYQQLV</sequence>
<feature type="transmembrane region" description="Helical" evidence="11">
    <location>
        <begin position="254"/>
        <end position="274"/>
    </location>
</feature>
<feature type="transmembrane region" description="Helical" evidence="11">
    <location>
        <begin position="223"/>
        <end position="248"/>
    </location>
</feature>